<dbReference type="Gene3D" id="3.30.565.10">
    <property type="entry name" value="Histidine kinase-like ATPase, C-terminal domain"/>
    <property type="match status" value="1"/>
</dbReference>
<evidence type="ECO:0000256" key="6">
    <source>
        <dbReference type="ARBA" id="ARBA00022777"/>
    </source>
</evidence>
<evidence type="ECO:0000256" key="8">
    <source>
        <dbReference type="ARBA" id="ARBA00023012"/>
    </source>
</evidence>
<evidence type="ECO:0000259" key="10">
    <source>
        <dbReference type="SMART" id="SM00387"/>
    </source>
</evidence>
<reference evidence="11 12" key="2">
    <citation type="submission" date="2020-08" db="EMBL/GenBank/DDBJ databases">
        <authorList>
            <person name="Partida-Martinez L."/>
            <person name="Huntemann M."/>
            <person name="Clum A."/>
            <person name="Wang J."/>
            <person name="Palaniappan K."/>
            <person name="Ritter S."/>
            <person name="Chen I.-M."/>
            <person name="Stamatis D."/>
            <person name="Reddy T."/>
            <person name="O'Malley R."/>
            <person name="Daum C."/>
            <person name="Shapiro N."/>
            <person name="Ivanova N."/>
            <person name="Kyrpides N."/>
            <person name="Woyke T."/>
        </authorList>
    </citation>
    <scope>NUCLEOTIDE SEQUENCE [LARGE SCALE GENOMIC DNA]</scope>
    <source>
        <strain evidence="11 12">RAS26</strain>
    </source>
</reference>
<feature type="domain" description="Histidine kinase/HSP90-like ATPase" evidence="10">
    <location>
        <begin position="297"/>
        <end position="395"/>
    </location>
</feature>
<dbReference type="AlphaFoldDB" id="A0A7W4UGV7"/>
<evidence type="ECO:0000256" key="3">
    <source>
        <dbReference type="ARBA" id="ARBA00022553"/>
    </source>
</evidence>
<feature type="transmembrane region" description="Helical" evidence="9">
    <location>
        <begin position="139"/>
        <end position="159"/>
    </location>
</feature>
<evidence type="ECO:0000256" key="5">
    <source>
        <dbReference type="ARBA" id="ARBA00022741"/>
    </source>
</evidence>
<sequence>MPLLLDELDARPVGPVRRWLRRNPVAMDWVVAAFFAVPAFAGASTHWPAAPPLLLALAGTGALLARRRAPVLVTGALTVLGLASVALYGGLHGFDVGLALALYAVATQRAPRDAWVEVVVPTVLLSGATLLWAPEPTHAVEITGLGVVVLVGVATGVGVRNRRLHGRAIVERGHALARETEQRAQLATAEERARIAREMHDVVAHSLSVMIALADGAAAAVPRSPASAQAAIAQVSETGRAALTDMRRVLGVLRDDDASYGPPPGGTDLAALVEGYRRAGLPVHLTVSGTALPKDTGLQLAVYRIVQEALTNALRHTRGSGHVEARVSRTDGTVEIEVTDDGGVAQPGGPPPTPGSGRGIIGMRERAAIYGGTVEAGPSGAGWRVRTALHWDEEST</sequence>
<evidence type="ECO:0000313" key="12">
    <source>
        <dbReference type="Proteomes" id="UP000518206"/>
    </source>
</evidence>
<evidence type="ECO:0000256" key="2">
    <source>
        <dbReference type="ARBA" id="ARBA00012438"/>
    </source>
</evidence>
<dbReference type="EC" id="2.7.13.3" evidence="2"/>
<evidence type="ECO:0000256" key="7">
    <source>
        <dbReference type="ARBA" id="ARBA00022840"/>
    </source>
</evidence>
<keyword evidence="9" id="KW-1133">Transmembrane helix</keyword>
<reference evidence="11 12" key="1">
    <citation type="submission" date="2020-08" db="EMBL/GenBank/DDBJ databases">
        <title>The Agave Microbiome: Exploring the role of microbial communities in plant adaptations to desert environments.</title>
        <authorList>
            <person name="Partida-Martinez L.P."/>
        </authorList>
    </citation>
    <scope>NUCLEOTIDE SEQUENCE [LARGE SCALE GENOMIC DNA]</scope>
    <source>
        <strain evidence="11 12">RAS26</strain>
    </source>
</reference>
<dbReference type="InterPro" id="IPR036890">
    <property type="entry name" value="HATPase_C_sf"/>
</dbReference>
<keyword evidence="8" id="KW-0902">Two-component regulatory system</keyword>
<dbReference type="GO" id="GO:0005524">
    <property type="term" value="F:ATP binding"/>
    <property type="evidence" value="ECO:0007669"/>
    <property type="project" value="UniProtKB-KW"/>
</dbReference>
<dbReference type="SMART" id="SM00387">
    <property type="entry name" value="HATPase_c"/>
    <property type="match status" value="1"/>
</dbReference>
<dbReference type="InterPro" id="IPR003594">
    <property type="entry name" value="HATPase_dom"/>
</dbReference>
<keyword evidence="6 11" id="KW-0418">Kinase</keyword>
<comment type="catalytic activity">
    <reaction evidence="1">
        <text>ATP + protein L-histidine = ADP + protein N-phospho-L-histidine.</text>
        <dbReference type="EC" id="2.7.13.3"/>
    </reaction>
</comment>
<evidence type="ECO:0000256" key="1">
    <source>
        <dbReference type="ARBA" id="ARBA00000085"/>
    </source>
</evidence>
<accession>A0A7W4UGV7</accession>
<dbReference type="GO" id="GO:0046983">
    <property type="term" value="F:protein dimerization activity"/>
    <property type="evidence" value="ECO:0007669"/>
    <property type="project" value="InterPro"/>
</dbReference>
<gene>
    <name evidence="11" type="ORF">FHR80_002859</name>
</gene>
<evidence type="ECO:0000256" key="9">
    <source>
        <dbReference type="SAM" id="Phobius"/>
    </source>
</evidence>
<keyword evidence="4" id="KW-0808">Transferase</keyword>
<dbReference type="EMBL" id="JACHVX010000004">
    <property type="protein sequence ID" value="MBB2923931.1"/>
    <property type="molecule type" value="Genomic_DNA"/>
</dbReference>
<dbReference type="SUPFAM" id="SSF55874">
    <property type="entry name" value="ATPase domain of HSP90 chaperone/DNA topoisomerase II/histidine kinase"/>
    <property type="match status" value="1"/>
</dbReference>
<keyword evidence="7" id="KW-0067">ATP-binding</keyword>
<dbReference type="PANTHER" id="PTHR24421:SF10">
    <property type="entry name" value="NITRATE_NITRITE SENSOR PROTEIN NARQ"/>
    <property type="match status" value="1"/>
</dbReference>
<evidence type="ECO:0000256" key="4">
    <source>
        <dbReference type="ARBA" id="ARBA00022679"/>
    </source>
</evidence>
<dbReference type="PANTHER" id="PTHR24421">
    <property type="entry name" value="NITRATE/NITRITE SENSOR PROTEIN NARX-RELATED"/>
    <property type="match status" value="1"/>
</dbReference>
<comment type="caution">
    <text evidence="11">The sequence shown here is derived from an EMBL/GenBank/DDBJ whole genome shotgun (WGS) entry which is preliminary data.</text>
</comment>
<dbReference type="GO" id="GO:0016020">
    <property type="term" value="C:membrane"/>
    <property type="evidence" value="ECO:0007669"/>
    <property type="project" value="InterPro"/>
</dbReference>
<dbReference type="CDD" id="cd16917">
    <property type="entry name" value="HATPase_UhpB-NarQ-NarX-like"/>
    <property type="match status" value="1"/>
</dbReference>
<organism evidence="11 12">
    <name type="scientific">Cellulomonas cellasea</name>
    <dbReference type="NCBI Taxonomy" id="43670"/>
    <lineage>
        <taxon>Bacteria</taxon>
        <taxon>Bacillati</taxon>
        <taxon>Actinomycetota</taxon>
        <taxon>Actinomycetes</taxon>
        <taxon>Micrococcales</taxon>
        <taxon>Cellulomonadaceae</taxon>
        <taxon>Cellulomonas</taxon>
    </lineage>
</organism>
<dbReference type="Pfam" id="PF07730">
    <property type="entry name" value="HisKA_3"/>
    <property type="match status" value="1"/>
</dbReference>
<dbReference type="Proteomes" id="UP000518206">
    <property type="component" value="Unassembled WGS sequence"/>
</dbReference>
<dbReference type="InterPro" id="IPR011712">
    <property type="entry name" value="Sig_transdc_His_kin_sub3_dim/P"/>
</dbReference>
<keyword evidence="3" id="KW-0597">Phosphoprotein</keyword>
<protein>
    <recommendedName>
        <fullName evidence="2">histidine kinase</fullName>
        <ecNumber evidence="2">2.7.13.3</ecNumber>
    </recommendedName>
</protein>
<proteinExistence type="predicted"/>
<dbReference type="Gene3D" id="1.20.5.1930">
    <property type="match status" value="1"/>
</dbReference>
<dbReference type="Pfam" id="PF23539">
    <property type="entry name" value="DUF7134"/>
    <property type="match status" value="1"/>
</dbReference>
<feature type="transmembrane region" description="Helical" evidence="9">
    <location>
        <begin position="69"/>
        <end position="102"/>
    </location>
</feature>
<keyword evidence="9" id="KW-0472">Membrane</keyword>
<keyword evidence="5" id="KW-0547">Nucleotide-binding</keyword>
<name>A0A7W4UGV7_9CELL</name>
<dbReference type="RefSeq" id="WP_311702059.1">
    <property type="nucleotide sequence ID" value="NZ_JACHVX010000004.1"/>
</dbReference>
<keyword evidence="9" id="KW-0812">Transmembrane</keyword>
<dbReference type="Pfam" id="PF02518">
    <property type="entry name" value="HATPase_c"/>
    <property type="match status" value="1"/>
</dbReference>
<evidence type="ECO:0000313" key="11">
    <source>
        <dbReference type="EMBL" id="MBB2923931.1"/>
    </source>
</evidence>
<dbReference type="InterPro" id="IPR050482">
    <property type="entry name" value="Sensor_HK_TwoCompSys"/>
</dbReference>
<dbReference type="InterPro" id="IPR055558">
    <property type="entry name" value="DUF7134"/>
</dbReference>
<dbReference type="GO" id="GO:0000155">
    <property type="term" value="F:phosphorelay sensor kinase activity"/>
    <property type="evidence" value="ECO:0007669"/>
    <property type="project" value="InterPro"/>
</dbReference>